<accession>A0A7W5ECF8</accession>
<keyword evidence="2" id="KW-1003">Cell membrane</keyword>
<evidence type="ECO:0000256" key="5">
    <source>
        <dbReference type="ARBA" id="ARBA00023136"/>
    </source>
</evidence>
<dbReference type="Proteomes" id="UP000584325">
    <property type="component" value="Unassembled WGS sequence"/>
</dbReference>
<dbReference type="GO" id="GO:0005886">
    <property type="term" value="C:plasma membrane"/>
    <property type="evidence" value="ECO:0007669"/>
    <property type="project" value="UniProtKB-SubCell"/>
</dbReference>
<comment type="caution">
    <text evidence="7">The sequence shown here is derived from an EMBL/GenBank/DDBJ whole genome shotgun (WGS) entry which is preliminary data.</text>
</comment>
<dbReference type="InterPro" id="IPR001123">
    <property type="entry name" value="LeuE-type"/>
</dbReference>
<feature type="transmembrane region" description="Helical" evidence="6">
    <location>
        <begin position="44"/>
        <end position="65"/>
    </location>
</feature>
<dbReference type="PANTHER" id="PTHR30086:SF20">
    <property type="entry name" value="ARGININE EXPORTER PROTEIN ARGO-RELATED"/>
    <property type="match status" value="1"/>
</dbReference>
<evidence type="ECO:0000256" key="6">
    <source>
        <dbReference type="SAM" id="Phobius"/>
    </source>
</evidence>
<dbReference type="EMBL" id="JACHXS010000005">
    <property type="protein sequence ID" value="MBB3222270.1"/>
    <property type="molecule type" value="Genomic_DNA"/>
</dbReference>
<feature type="transmembrane region" description="Helical" evidence="6">
    <location>
        <begin position="140"/>
        <end position="169"/>
    </location>
</feature>
<dbReference type="AlphaFoldDB" id="A0A7W5ECF8"/>
<evidence type="ECO:0000313" key="7">
    <source>
        <dbReference type="EMBL" id="MBB3222270.1"/>
    </source>
</evidence>
<dbReference type="PANTHER" id="PTHR30086">
    <property type="entry name" value="ARGININE EXPORTER PROTEIN ARGO"/>
    <property type="match status" value="1"/>
</dbReference>
<dbReference type="GO" id="GO:0015171">
    <property type="term" value="F:amino acid transmembrane transporter activity"/>
    <property type="evidence" value="ECO:0007669"/>
    <property type="project" value="TreeGrafter"/>
</dbReference>
<dbReference type="GO" id="GO:0033228">
    <property type="term" value="P:cysteine export across plasma membrane"/>
    <property type="evidence" value="ECO:0007669"/>
    <property type="project" value="TreeGrafter"/>
</dbReference>
<keyword evidence="4 6" id="KW-1133">Transmembrane helix</keyword>
<keyword evidence="5 6" id="KW-0472">Membrane</keyword>
<feature type="transmembrane region" description="Helical" evidence="6">
    <location>
        <begin position="181"/>
        <end position="198"/>
    </location>
</feature>
<protein>
    <submittedName>
        <fullName evidence="7">Threonine/homoserine/homoserine lactone efflux protein</fullName>
    </submittedName>
</protein>
<feature type="transmembrane region" description="Helical" evidence="6">
    <location>
        <begin position="12"/>
        <end position="37"/>
    </location>
</feature>
<dbReference type="Pfam" id="PF01810">
    <property type="entry name" value="LysE"/>
    <property type="match status" value="1"/>
</dbReference>
<gene>
    <name evidence="7" type="ORF">FHS02_003089</name>
</gene>
<feature type="transmembrane region" description="Helical" evidence="6">
    <location>
        <begin position="71"/>
        <end position="89"/>
    </location>
</feature>
<name>A0A7W5ECF8_9BURK</name>
<evidence type="ECO:0000256" key="2">
    <source>
        <dbReference type="ARBA" id="ARBA00022475"/>
    </source>
</evidence>
<sequence length="199" mass="21637">MHTLIPYLPLMMFAFVSSITPGPNNIMLTSSGIWFGFRRSIPHMLGITVGFGVLLAICATGIGALVMAVPAARFALRVAGSGYLLYLAWQLRDMRFDGEAEQARKPMGFMAAAVFQFCNPKAWVMAITGSSAFLPQGMPALLAIAVFCLVFCAVNLPCISVWTGAGALLRRYLSQPLWRKVFCAVMVALTVYSALAMWL</sequence>
<evidence type="ECO:0000313" key="8">
    <source>
        <dbReference type="Proteomes" id="UP000584325"/>
    </source>
</evidence>
<organism evidence="7 8">
    <name type="scientific">Pseudoduganella umbonata</name>
    <dbReference type="NCBI Taxonomy" id="864828"/>
    <lineage>
        <taxon>Bacteria</taxon>
        <taxon>Pseudomonadati</taxon>
        <taxon>Pseudomonadota</taxon>
        <taxon>Betaproteobacteria</taxon>
        <taxon>Burkholderiales</taxon>
        <taxon>Oxalobacteraceae</taxon>
        <taxon>Telluria group</taxon>
        <taxon>Pseudoduganella</taxon>
    </lineage>
</organism>
<keyword evidence="3 6" id="KW-0812">Transmembrane</keyword>
<reference evidence="7 8" key="1">
    <citation type="submission" date="2020-08" db="EMBL/GenBank/DDBJ databases">
        <title>Genomic Encyclopedia of Type Strains, Phase III (KMG-III): the genomes of soil and plant-associated and newly described type strains.</title>
        <authorList>
            <person name="Whitman W."/>
        </authorList>
    </citation>
    <scope>NUCLEOTIDE SEQUENCE [LARGE SCALE GENOMIC DNA]</scope>
    <source>
        <strain evidence="7 8">CECT 7753</strain>
    </source>
</reference>
<evidence type="ECO:0000256" key="3">
    <source>
        <dbReference type="ARBA" id="ARBA00022692"/>
    </source>
</evidence>
<dbReference type="RefSeq" id="WP_229422284.1">
    <property type="nucleotide sequence ID" value="NZ_CP040017.1"/>
</dbReference>
<comment type="subcellular location">
    <subcellularLocation>
        <location evidence="1">Cell membrane</location>
        <topology evidence="1">Multi-pass membrane protein</topology>
    </subcellularLocation>
</comment>
<evidence type="ECO:0000256" key="1">
    <source>
        <dbReference type="ARBA" id="ARBA00004651"/>
    </source>
</evidence>
<evidence type="ECO:0000256" key="4">
    <source>
        <dbReference type="ARBA" id="ARBA00022989"/>
    </source>
</evidence>
<proteinExistence type="predicted"/>